<dbReference type="AlphaFoldDB" id="A0A370D8U4"/>
<evidence type="ECO:0000313" key="3">
    <source>
        <dbReference type="Proteomes" id="UP000254266"/>
    </source>
</evidence>
<dbReference type="PROSITE" id="PS51257">
    <property type="entry name" value="PROKAR_LIPOPROTEIN"/>
    <property type="match status" value="1"/>
</dbReference>
<reference evidence="2 3" key="1">
    <citation type="journal article" date="2018" name="ISME J.">
        <title>Endosymbiont genomes yield clues of tubeworm success.</title>
        <authorList>
            <person name="Li Y."/>
            <person name="Liles M.R."/>
            <person name="Halanych K.M."/>
        </authorList>
    </citation>
    <scope>NUCLEOTIDE SEQUENCE [LARGE SCALE GENOMIC DNA]</scope>
    <source>
        <strain evidence="2">A1464</strain>
    </source>
</reference>
<evidence type="ECO:0000313" key="2">
    <source>
        <dbReference type="EMBL" id="RDH80707.1"/>
    </source>
</evidence>
<dbReference type="EMBL" id="QFXC01000014">
    <property type="protein sequence ID" value="RDH80707.1"/>
    <property type="molecule type" value="Genomic_DNA"/>
</dbReference>
<keyword evidence="1" id="KW-0732">Signal</keyword>
<sequence>MKNITFNKLLIIVFATTLLSACSGGSDSPPPKNLSLTSLKVLTLDPEISYPMVFEVELESEVEGDQVSVSLYAVEKKDDPELEARQIPLGTATIENVVSGGGPYEIEINIPASVELPGEYYVSAIVDAADELVETDEEDNVASVEVIFSLPVAPNLLITGLTLDRASLEISTLSYDDQVNELNNNVYNADASATLGVGSDGLRVGENVDIEAFAKLRISRSDQSTSHDVPLYLWSSDQQRYMNAYGIAPDGATTAVEWLSMGTFNPQLVTSGSEVEGNFTSEGVTLDDVGRNSSLMSYYFPGKLGSELAFAMRYNCVRTDIPVVLGDPPPPTLPPPDLTQEAINALKAFLNNYPKAANCDVATNETLAMDVTDFSICVEIRPTDQLITDAIPEDNEVCSPLVITLPPVESTVLPTPDLNGYTPEYSLPSEPLNNGVGFNIRAGGSVFAFGVNFGNYATADHKGYVETLNASIPMTIFKTPFEYMAIDMRTQLVPDYEGKPAEDENKISLEIRHSGLILTSWVTVPPGEEPSILSGVEISIDQVDNLYSFSKEFPDPDKGKLLEATFYVGPIPMSAGGYVTGNMGIRIGTVDQNLNPILFTSANDDYRLGTAITPFANIEATVYGGFGSRKFIIAGVEGVLSLLSEELEFFYGVDIDLLSDGVGAEPAEFVITQGPVITNTFRGPQGKINLFAEFPVLKTKTCKIGFIKVRCPAFVRVKVKKNLVSSPAAFEFVDVLYEDPSVIFDVVLLDGQEPEYFVPGPGE</sequence>
<feature type="signal peptide" evidence="1">
    <location>
        <begin position="1"/>
        <end position="21"/>
    </location>
</feature>
<protein>
    <recommendedName>
        <fullName evidence="4">CARDB domain-containing protein</fullName>
    </recommendedName>
</protein>
<evidence type="ECO:0000256" key="1">
    <source>
        <dbReference type="SAM" id="SignalP"/>
    </source>
</evidence>
<gene>
    <name evidence="2" type="ORF">DIZ80_16910</name>
</gene>
<keyword evidence="3" id="KW-1185">Reference proteome</keyword>
<organism evidence="2 3">
    <name type="scientific">endosymbiont of Galathealinum brachiosum</name>
    <dbReference type="NCBI Taxonomy" id="2200906"/>
    <lineage>
        <taxon>Bacteria</taxon>
        <taxon>Pseudomonadati</taxon>
        <taxon>Pseudomonadota</taxon>
        <taxon>Gammaproteobacteria</taxon>
        <taxon>sulfur-oxidizing symbionts</taxon>
    </lineage>
</organism>
<dbReference type="Gene3D" id="2.60.40.10">
    <property type="entry name" value="Immunoglobulins"/>
    <property type="match status" value="1"/>
</dbReference>
<proteinExistence type="predicted"/>
<comment type="caution">
    <text evidence="2">The sequence shown here is derived from an EMBL/GenBank/DDBJ whole genome shotgun (WGS) entry which is preliminary data.</text>
</comment>
<name>A0A370D8U4_9GAMM</name>
<feature type="chain" id="PRO_5016853355" description="CARDB domain-containing protein" evidence="1">
    <location>
        <begin position="22"/>
        <end position="763"/>
    </location>
</feature>
<dbReference type="InterPro" id="IPR013783">
    <property type="entry name" value="Ig-like_fold"/>
</dbReference>
<dbReference type="Proteomes" id="UP000254266">
    <property type="component" value="Unassembled WGS sequence"/>
</dbReference>
<evidence type="ECO:0008006" key="4">
    <source>
        <dbReference type="Google" id="ProtNLM"/>
    </source>
</evidence>
<accession>A0A370D8U4</accession>